<feature type="transmembrane region" description="Helical" evidence="2">
    <location>
        <begin position="12"/>
        <end position="31"/>
    </location>
</feature>
<keyword evidence="2" id="KW-0472">Membrane</keyword>
<evidence type="ECO:0000313" key="3">
    <source>
        <dbReference type="EMBL" id="SFO65512.1"/>
    </source>
</evidence>
<sequence length="182" mass="18739">MTKRPFTVRAAAALEAAEGLAAAGFGVFTGVETAVGAAVDPASAIGVTVLALAGGLGMLACARGLLRADQWSRAPTVLTQLFALPIAWSLWQSDRPAIALPMAVVAVLALIAVLSPPSTAWLVYDHDEDGDEEKDGEGGEPAVPATASKAGKAPAADETDAKEPRSLGQRLKDRLKEQPTKD</sequence>
<accession>A0A1I5IYF0</accession>
<evidence type="ECO:0000256" key="2">
    <source>
        <dbReference type="SAM" id="Phobius"/>
    </source>
</evidence>
<feature type="compositionally biased region" description="Low complexity" evidence="1">
    <location>
        <begin position="144"/>
        <end position="156"/>
    </location>
</feature>
<feature type="region of interest" description="Disordered" evidence="1">
    <location>
        <begin position="128"/>
        <end position="182"/>
    </location>
</feature>
<dbReference type="RefSeq" id="WP_177287756.1">
    <property type="nucleotide sequence ID" value="NZ_CP083237.1"/>
</dbReference>
<keyword evidence="4" id="KW-1185">Reference proteome</keyword>
<dbReference type="EMBL" id="FOVH01000008">
    <property type="protein sequence ID" value="SFO65512.1"/>
    <property type="molecule type" value="Genomic_DNA"/>
</dbReference>
<reference evidence="3 4" key="1">
    <citation type="submission" date="2016-10" db="EMBL/GenBank/DDBJ databases">
        <authorList>
            <person name="de Groot N.N."/>
        </authorList>
    </citation>
    <scope>NUCLEOTIDE SEQUENCE [LARGE SCALE GENOMIC DNA]</scope>
    <source>
        <strain evidence="3 4">DSM 43067</strain>
    </source>
</reference>
<dbReference type="eggNOG" id="ENOG5033KSC">
    <property type="taxonomic scope" value="Bacteria"/>
</dbReference>
<feature type="transmembrane region" description="Helical" evidence="2">
    <location>
        <begin position="97"/>
        <end position="114"/>
    </location>
</feature>
<evidence type="ECO:0000313" key="4">
    <source>
        <dbReference type="Proteomes" id="UP000183413"/>
    </source>
</evidence>
<evidence type="ECO:0000256" key="1">
    <source>
        <dbReference type="SAM" id="MobiDB-lite"/>
    </source>
</evidence>
<dbReference type="Proteomes" id="UP000183413">
    <property type="component" value="Unassembled WGS sequence"/>
</dbReference>
<feature type="transmembrane region" description="Helical" evidence="2">
    <location>
        <begin position="74"/>
        <end position="91"/>
    </location>
</feature>
<feature type="transmembrane region" description="Helical" evidence="2">
    <location>
        <begin position="43"/>
        <end position="62"/>
    </location>
</feature>
<feature type="compositionally biased region" description="Basic and acidic residues" evidence="1">
    <location>
        <begin position="159"/>
        <end position="182"/>
    </location>
</feature>
<gene>
    <name evidence="3" type="ORF">SAMN04489713_108164</name>
</gene>
<protein>
    <submittedName>
        <fullName evidence="3">Uncharacterized protein</fullName>
    </submittedName>
</protein>
<dbReference type="AlphaFoldDB" id="A0A1I5IYF0"/>
<dbReference type="GeneID" id="99655624"/>
<dbReference type="InParanoid" id="A0A1I5IYF0"/>
<dbReference type="STRING" id="1993.SAMN04489713_108164"/>
<organism evidence="3 4">
    <name type="scientific">Actinomadura madurae</name>
    <dbReference type="NCBI Taxonomy" id="1993"/>
    <lineage>
        <taxon>Bacteria</taxon>
        <taxon>Bacillati</taxon>
        <taxon>Actinomycetota</taxon>
        <taxon>Actinomycetes</taxon>
        <taxon>Streptosporangiales</taxon>
        <taxon>Thermomonosporaceae</taxon>
        <taxon>Actinomadura</taxon>
    </lineage>
</organism>
<name>A0A1I5IYF0_9ACTN</name>
<keyword evidence="2" id="KW-1133">Transmembrane helix</keyword>
<proteinExistence type="predicted"/>
<keyword evidence="2" id="KW-0812">Transmembrane</keyword>